<dbReference type="EMBL" id="CP144699">
    <property type="protein sequence ID" value="WVZ20080.1"/>
    <property type="molecule type" value="Genomic_DNA"/>
</dbReference>
<evidence type="ECO:0000313" key="1">
    <source>
        <dbReference type="EMBL" id="WVZ20080.1"/>
    </source>
</evidence>
<dbReference type="AlphaFoldDB" id="A0AAQ3P378"/>
<sequence length="152" mass="18157">MFSVTTVPLDIKVRLHRTIGDSAFHLKFWQCSEALKLPRWVCDGPKVTQVYRRRKSRAEGKKMVKMMAYRLEETIGEMRVWRREVEGDTVHRRDSYREEELRREARVKCVKVPFFSGDDPHGWVYRVERYFEVNRVPEAEKVDTAVVLRGRL</sequence>
<organism evidence="1 2">
    <name type="scientific">Vigna mungo</name>
    <name type="common">Black gram</name>
    <name type="synonym">Phaseolus mungo</name>
    <dbReference type="NCBI Taxonomy" id="3915"/>
    <lineage>
        <taxon>Eukaryota</taxon>
        <taxon>Viridiplantae</taxon>
        <taxon>Streptophyta</taxon>
        <taxon>Embryophyta</taxon>
        <taxon>Tracheophyta</taxon>
        <taxon>Spermatophyta</taxon>
        <taxon>Magnoliopsida</taxon>
        <taxon>eudicotyledons</taxon>
        <taxon>Gunneridae</taxon>
        <taxon>Pentapetalae</taxon>
        <taxon>rosids</taxon>
        <taxon>fabids</taxon>
        <taxon>Fabales</taxon>
        <taxon>Fabaceae</taxon>
        <taxon>Papilionoideae</taxon>
        <taxon>50 kb inversion clade</taxon>
        <taxon>NPAAA clade</taxon>
        <taxon>indigoferoid/millettioid clade</taxon>
        <taxon>Phaseoleae</taxon>
        <taxon>Vigna</taxon>
    </lineage>
</organism>
<proteinExistence type="predicted"/>
<evidence type="ECO:0000313" key="2">
    <source>
        <dbReference type="Proteomes" id="UP001374535"/>
    </source>
</evidence>
<protein>
    <submittedName>
        <fullName evidence="1">Uncharacterized protein</fullName>
    </submittedName>
</protein>
<dbReference type="Proteomes" id="UP001374535">
    <property type="component" value="Chromosome 2"/>
</dbReference>
<name>A0AAQ3P378_VIGMU</name>
<reference evidence="1 2" key="1">
    <citation type="journal article" date="2023" name="Life. Sci Alliance">
        <title>Evolutionary insights into 3D genome organization and epigenetic landscape of Vigna mungo.</title>
        <authorList>
            <person name="Junaid A."/>
            <person name="Singh B."/>
            <person name="Bhatia S."/>
        </authorList>
    </citation>
    <scope>NUCLEOTIDE SEQUENCE [LARGE SCALE GENOMIC DNA]</scope>
    <source>
        <strain evidence="1">Urdbean</strain>
    </source>
</reference>
<gene>
    <name evidence="1" type="ORF">V8G54_007402</name>
</gene>
<keyword evidence="2" id="KW-1185">Reference proteome</keyword>
<accession>A0AAQ3P378</accession>